<gene>
    <name evidence="1" type="ORF">SETTUDRAFT_34346</name>
</gene>
<proteinExistence type="predicted"/>
<dbReference type="RefSeq" id="XP_008029473.1">
    <property type="nucleotide sequence ID" value="XM_008031282.1"/>
</dbReference>
<dbReference type="GeneID" id="19403904"/>
<evidence type="ECO:0000313" key="1">
    <source>
        <dbReference type="EMBL" id="EOA82818.1"/>
    </source>
</evidence>
<keyword evidence="2" id="KW-1185">Reference proteome</keyword>
<dbReference type="EMBL" id="KB908844">
    <property type="protein sequence ID" value="EOA82818.1"/>
    <property type="molecule type" value="Genomic_DNA"/>
</dbReference>
<dbReference type="AlphaFoldDB" id="R0JNM2"/>
<dbReference type="HOGENOM" id="CLU_717990_0_0_1"/>
<reference evidence="1 2" key="1">
    <citation type="journal article" date="2012" name="PLoS Pathog.">
        <title>Diverse lifestyles and strategies of plant pathogenesis encoded in the genomes of eighteen Dothideomycetes fungi.</title>
        <authorList>
            <person name="Ohm R.A."/>
            <person name="Feau N."/>
            <person name="Henrissat B."/>
            <person name="Schoch C.L."/>
            <person name="Horwitz B.A."/>
            <person name="Barry K.W."/>
            <person name="Condon B.J."/>
            <person name="Copeland A.C."/>
            <person name="Dhillon B."/>
            <person name="Glaser F."/>
            <person name="Hesse C.N."/>
            <person name="Kosti I."/>
            <person name="LaButti K."/>
            <person name="Lindquist E.A."/>
            <person name="Lucas S."/>
            <person name="Salamov A.A."/>
            <person name="Bradshaw R.E."/>
            <person name="Ciuffetti L."/>
            <person name="Hamelin R.C."/>
            <person name="Kema G.H.J."/>
            <person name="Lawrence C."/>
            <person name="Scott J.A."/>
            <person name="Spatafora J.W."/>
            <person name="Turgeon B.G."/>
            <person name="de Wit P.J.G.M."/>
            <person name="Zhong S."/>
            <person name="Goodwin S.B."/>
            <person name="Grigoriev I.V."/>
        </authorList>
    </citation>
    <scope>NUCLEOTIDE SEQUENCE [LARGE SCALE GENOMIC DNA]</scope>
    <source>
        <strain evidence="2">28A</strain>
    </source>
</reference>
<dbReference type="Proteomes" id="UP000016935">
    <property type="component" value="Unassembled WGS sequence"/>
</dbReference>
<reference evidence="1 2" key="2">
    <citation type="journal article" date="2013" name="PLoS Genet.">
        <title>Comparative genome structure, secondary metabolite, and effector coding capacity across Cochliobolus pathogens.</title>
        <authorList>
            <person name="Condon B.J."/>
            <person name="Leng Y."/>
            <person name="Wu D."/>
            <person name="Bushley K.E."/>
            <person name="Ohm R.A."/>
            <person name="Otillar R."/>
            <person name="Martin J."/>
            <person name="Schackwitz W."/>
            <person name="Grimwood J."/>
            <person name="MohdZainudin N."/>
            <person name="Xue C."/>
            <person name="Wang R."/>
            <person name="Manning V.A."/>
            <person name="Dhillon B."/>
            <person name="Tu Z.J."/>
            <person name="Steffenson B.J."/>
            <person name="Salamov A."/>
            <person name="Sun H."/>
            <person name="Lowry S."/>
            <person name="LaButti K."/>
            <person name="Han J."/>
            <person name="Copeland A."/>
            <person name="Lindquist E."/>
            <person name="Barry K."/>
            <person name="Schmutz J."/>
            <person name="Baker S.E."/>
            <person name="Ciuffetti L.M."/>
            <person name="Grigoriev I.V."/>
            <person name="Zhong S."/>
            <person name="Turgeon B.G."/>
        </authorList>
    </citation>
    <scope>NUCLEOTIDE SEQUENCE [LARGE SCALE GENOMIC DNA]</scope>
    <source>
        <strain evidence="2">28A</strain>
    </source>
</reference>
<name>R0JNM2_EXST2</name>
<sequence length="385" mass="42251">MGKWILDGRAYSLEIHSSSSLIQQYIHHDSGTILNLLPSLPLILLATTKTCLAQQQPYDAAPQPTVTYDDVSDYVSPNATATMNMPALNVVFLGGGNGNGNDSRVVIDEDIGNTRLGCTRRQSRCRKDMQVAVWLATGGTDMQRLGGLLGMCHGYMLWQNGSTDGLAFTREALERELQMTRGIATVSDEAAAEWLVTRRCGGMQMDVPDECEGLLRVIRPVNRISGMLQINMRGLDLSSSGSYGTKVPTTVGYDVAPNFPTIEGANRLTWRSLRAEVICLKSGREQEGSKMPRKAKAVLDEAFGEQDAGMSSRKPQVPRGNLDFVVELQAYNVSRFAMMILSKGHDVFPLNYHDDGMTCLLPDWYKSNNEANPKDQIGGKALARP</sequence>
<protein>
    <submittedName>
        <fullName evidence="1">Uncharacterized protein</fullName>
    </submittedName>
</protein>
<accession>R0JNM2</accession>
<evidence type="ECO:0000313" key="2">
    <source>
        <dbReference type="Proteomes" id="UP000016935"/>
    </source>
</evidence>
<organism evidence="1 2">
    <name type="scientific">Exserohilum turcicum (strain 28A)</name>
    <name type="common">Northern leaf blight fungus</name>
    <name type="synonym">Setosphaeria turcica</name>
    <dbReference type="NCBI Taxonomy" id="671987"/>
    <lineage>
        <taxon>Eukaryota</taxon>
        <taxon>Fungi</taxon>
        <taxon>Dikarya</taxon>
        <taxon>Ascomycota</taxon>
        <taxon>Pezizomycotina</taxon>
        <taxon>Dothideomycetes</taxon>
        <taxon>Pleosporomycetidae</taxon>
        <taxon>Pleosporales</taxon>
        <taxon>Pleosporineae</taxon>
        <taxon>Pleosporaceae</taxon>
        <taxon>Exserohilum</taxon>
    </lineage>
</organism>